<name>A0AAV8VGI1_9CUCU</name>
<keyword evidence="2" id="KW-1185">Reference proteome</keyword>
<dbReference type="AlphaFoldDB" id="A0AAV8VGI1"/>
<gene>
    <name evidence="1" type="ORF">NQ315_013305</name>
</gene>
<evidence type="ECO:0000313" key="1">
    <source>
        <dbReference type="EMBL" id="KAJ8913334.1"/>
    </source>
</evidence>
<accession>A0AAV8VGI1</accession>
<reference evidence="1 2" key="1">
    <citation type="journal article" date="2023" name="Insect Mol. Biol.">
        <title>Genome sequencing provides insights into the evolution of gene families encoding plant cell wall-degrading enzymes in longhorned beetles.</title>
        <authorList>
            <person name="Shin N.R."/>
            <person name="Okamura Y."/>
            <person name="Kirsch R."/>
            <person name="Pauchet Y."/>
        </authorList>
    </citation>
    <scope>NUCLEOTIDE SEQUENCE [LARGE SCALE GENOMIC DNA]</scope>
    <source>
        <strain evidence="1">EAD_L_NR</strain>
    </source>
</reference>
<organism evidence="1 2">
    <name type="scientific">Exocentrus adspersus</name>
    <dbReference type="NCBI Taxonomy" id="1586481"/>
    <lineage>
        <taxon>Eukaryota</taxon>
        <taxon>Metazoa</taxon>
        <taxon>Ecdysozoa</taxon>
        <taxon>Arthropoda</taxon>
        <taxon>Hexapoda</taxon>
        <taxon>Insecta</taxon>
        <taxon>Pterygota</taxon>
        <taxon>Neoptera</taxon>
        <taxon>Endopterygota</taxon>
        <taxon>Coleoptera</taxon>
        <taxon>Polyphaga</taxon>
        <taxon>Cucujiformia</taxon>
        <taxon>Chrysomeloidea</taxon>
        <taxon>Cerambycidae</taxon>
        <taxon>Lamiinae</taxon>
        <taxon>Acanthocinini</taxon>
        <taxon>Exocentrus</taxon>
    </lineage>
</organism>
<sequence length="63" mass="7610">MEENTEVLYNPKNVVIENLYLVVPRNESEWIFREPTIDIFSDLERFTTHSEQDRTPKKIEKNI</sequence>
<proteinExistence type="predicted"/>
<dbReference type="Proteomes" id="UP001159042">
    <property type="component" value="Unassembled WGS sequence"/>
</dbReference>
<protein>
    <submittedName>
        <fullName evidence="1">Uncharacterized protein</fullName>
    </submittedName>
</protein>
<comment type="caution">
    <text evidence="1">The sequence shown here is derived from an EMBL/GenBank/DDBJ whole genome shotgun (WGS) entry which is preliminary data.</text>
</comment>
<dbReference type="EMBL" id="JANEYG010000096">
    <property type="protein sequence ID" value="KAJ8913334.1"/>
    <property type="molecule type" value="Genomic_DNA"/>
</dbReference>
<evidence type="ECO:0000313" key="2">
    <source>
        <dbReference type="Proteomes" id="UP001159042"/>
    </source>
</evidence>